<organism evidence="2">
    <name type="scientific">Ixodes ricinus</name>
    <name type="common">Common tick</name>
    <name type="synonym">Acarus ricinus</name>
    <dbReference type="NCBI Taxonomy" id="34613"/>
    <lineage>
        <taxon>Eukaryota</taxon>
        <taxon>Metazoa</taxon>
        <taxon>Ecdysozoa</taxon>
        <taxon>Arthropoda</taxon>
        <taxon>Chelicerata</taxon>
        <taxon>Arachnida</taxon>
        <taxon>Acari</taxon>
        <taxon>Parasitiformes</taxon>
        <taxon>Ixodida</taxon>
        <taxon>Ixodoidea</taxon>
        <taxon>Ixodidae</taxon>
        <taxon>Ixodinae</taxon>
        <taxon>Ixodes</taxon>
    </lineage>
</organism>
<feature type="compositionally biased region" description="Low complexity" evidence="1">
    <location>
        <begin position="109"/>
        <end position="133"/>
    </location>
</feature>
<dbReference type="EMBL" id="GADI01000985">
    <property type="protein sequence ID" value="JAA72823.1"/>
    <property type="molecule type" value="mRNA"/>
</dbReference>
<feature type="region of interest" description="Disordered" evidence="1">
    <location>
        <begin position="109"/>
        <end position="160"/>
    </location>
</feature>
<feature type="non-terminal residue" evidence="2">
    <location>
        <position position="1"/>
    </location>
</feature>
<evidence type="ECO:0000256" key="1">
    <source>
        <dbReference type="SAM" id="MobiDB-lite"/>
    </source>
</evidence>
<sequence length="160" mass="16816">RLLAGDPLQRLLEVLALVHQARLPAGQLINHQAAGKELAAPDVRLDGQAIHLLHALLQLGRVEADVFGQLGLVLAKELHPGLHVLPERRPSSFFSSVFTCSCTLSWSSRPSSVPSAPPAASRARPGGPQFPLLGPSPPRPCPPGPRAPPISPGTAGFLLV</sequence>
<feature type="compositionally biased region" description="Pro residues" evidence="1">
    <location>
        <begin position="134"/>
        <end position="151"/>
    </location>
</feature>
<reference evidence="2" key="1">
    <citation type="submission" date="2012-12" db="EMBL/GenBank/DDBJ databases">
        <title>Identification and characterization of a phenylalanine ammonia-lyase gene family in Isatis indigotica Fort.</title>
        <authorList>
            <person name="Liu Q."/>
            <person name="Chen J."/>
            <person name="Zhou X."/>
            <person name="Di P."/>
            <person name="Xiao Y."/>
            <person name="Xuan H."/>
            <person name="Zhang L."/>
            <person name="Chen W."/>
        </authorList>
    </citation>
    <scope>NUCLEOTIDE SEQUENCE</scope>
    <source>
        <tissue evidence="2">Salivary gland</tissue>
    </source>
</reference>
<accession>A0A0K8RPI5</accession>
<dbReference type="AlphaFoldDB" id="A0A0K8RPI5"/>
<name>A0A0K8RPI5_IXORI</name>
<protein>
    <submittedName>
        <fullName evidence="2">Putative secreted protein</fullName>
    </submittedName>
</protein>
<evidence type="ECO:0000313" key="2">
    <source>
        <dbReference type="EMBL" id="JAA72823.1"/>
    </source>
</evidence>
<proteinExistence type="evidence at transcript level"/>